<evidence type="ECO:0000313" key="4">
    <source>
        <dbReference type="Proteomes" id="UP000198964"/>
    </source>
</evidence>
<feature type="transmembrane region" description="Helical" evidence="1">
    <location>
        <begin position="82"/>
        <end position="99"/>
    </location>
</feature>
<organism evidence="3 4">
    <name type="scientific">Sunxiuqinia elliptica</name>
    <dbReference type="NCBI Taxonomy" id="655355"/>
    <lineage>
        <taxon>Bacteria</taxon>
        <taxon>Pseudomonadati</taxon>
        <taxon>Bacteroidota</taxon>
        <taxon>Bacteroidia</taxon>
        <taxon>Marinilabiliales</taxon>
        <taxon>Prolixibacteraceae</taxon>
        <taxon>Sunxiuqinia</taxon>
    </lineage>
</organism>
<keyword evidence="3" id="KW-0863">Zinc-finger</keyword>
<evidence type="ECO:0000259" key="2">
    <source>
        <dbReference type="Pfam" id="PF13490"/>
    </source>
</evidence>
<protein>
    <submittedName>
        <fullName evidence="3">Putative zinc-finger</fullName>
    </submittedName>
</protein>
<keyword evidence="4" id="KW-1185">Reference proteome</keyword>
<accession>A0A1I2BVR6</accession>
<dbReference type="InterPro" id="IPR027383">
    <property type="entry name" value="Znf_put"/>
</dbReference>
<evidence type="ECO:0000256" key="1">
    <source>
        <dbReference type="SAM" id="Phobius"/>
    </source>
</evidence>
<keyword evidence="1" id="KW-0472">Membrane</keyword>
<dbReference type="AlphaFoldDB" id="A0A1I2BVR6"/>
<name>A0A1I2BVR6_9BACT</name>
<dbReference type="EMBL" id="FONW01000001">
    <property type="protein sequence ID" value="SFE60095.1"/>
    <property type="molecule type" value="Genomic_DNA"/>
</dbReference>
<keyword evidence="1" id="KW-1133">Transmembrane helix</keyword>
<feature type="domain" description="Putative zinc-finger" evidence="2">
    <location>
        <begin position="6"/>
        <end position="35"/>
    </location>
</feature>
<dbReference type="Pfam" id="PF13490">
    <property type="entry name" value="zf-HC2"/>
    <property type="match status" value="1"/>
</dbReference>
<keyword evidence="3" id="KW-0862">Zinc</keyword>
<gene>
    <name evidence="3" type="ORF">SAMN05216283_101524</name>
</gene>
<dbReference type="Proteomes" id="UP000198964">
    <property type="component" value="Unassembled WGS sequence"/>
</dbReference>
<evidence type="ECO:0000313" key="3">
    <source>
        <dbReference type="EMBL" id="SFE60095.1"/>
    </source>
</evidence>
<dbReference type="GO" id="GO:0008270">
    <property type="term" value="F:zinc ion binding"/>
    <property type="evidence" value="ECO:0007669"/>
    <property type="project" value="UniProtKB-KW"/>
</dbReference>
<dbReference type="STRING" id="655355.SAMN05216283_101524"/>
<keyword evidence="3" id="KW-0479">Metal-binding</keyword>
<proteinExistence type="predicted"/>
<sequence length="144" mass="16658">MKCISEELIQKYIDNEATAIEQKYVTNHLTGCPQCVEQIEEMRKKANQFKQLVGLIDEENIEIPSFVRPASQHRFLHPSTRQLIYGLSAACILVLFLLISPKKEEKVELVYSYDLESEFNANLPISEQDMEFKITDSEGKLIQY</sequence>
<dbReference type="RefSeq" id="WP_093918254.1">
    <property type="nucleotide sequence ID" value="NZ_FONW01000001.1"/>
</dbReference>
<reference evidence="3 4" key="1">
    <citation type="submission" date="2016-10" db="EMBL/GenBank/DDBJ databases">
        <authorList>
            <person name="de Groot N.N."/>
        </authorList>
    </citation>
    <scope>NUCLEOTIDE SEQUENCE [LARGE SCALE GENOMIC DNA]</scope>
    <source>
        <strain evidence="3 4">CGMCC 1.9156</strain>
    </source>
</reference>
<keyword evidence="1" id="KW-0812">Transmembrane</keyword>